<dbReference type="OrthoDB" id="9759544at2"/>
<dbReference type="GO" id="GO:0006310">
    <property type="term" value="P:DNA recombination"/>
    <property type="evidence" value="ECO:0007669"/>
    <property type="project" value="InterPro"/>
</dbReference>
<evidence type="ECO:0000256" key="8">
    <source>
        <dbReference type="ARBA" id="ARBA00022840"/>
    </source>
</evidence>
<dbReference type="InterPro" id="IPR014001">
    <property type="entry name" value="Helicase_ATP-bd"/>
</dbReference>
<feature type="binding site" evidence="12">
    <location>
        <position position="480"/>
    </location>
    <ligand>
        <name>Zn(2+)</name>
        <dbReference type="ChEBI" id="CHEBI:29105"/>
        <label>1</label>
    </ligand>
</feature>
<dbReference type="GO" id="GO:1990077">
    <property type="term" value="C:primosome complex"/>
    <property type="evidence" value="ECO:0007669"/>
    <property type="project" value="UniProtKB-UniRule"/>
</dbReference>
<gene>
    <name evidence="12" type="primary">priA</name>
    <name evidence="14" type="ORF">BegalDRAFT_3347</name>
</gene>
<dbReference type="Gene3D" id="3.40.1440.60">
    <property type="entry name" value="PriA, 3(prime) DNA-binding domain"/>
    <property type="match status" value="1"/>
</dbReference>
<comment type="catalytic activity">
    <reaction evidence="11 12">
        <text>ATP + H2O = ADP + phosphate + H(+)</text>
        <dbReference type="Rhea" id="RHEA:13065"/>
        <dbReference type="ChEBI" id="CHEBI:15377"/>
        <dbReference type="ChEBI" id="CHEBI:15378"/>
        <dbReference type="ChEBI" id="CHEBI:30616"/>
        <dbReference type="ChEBI" id="CHEBI:43474"/>
        <dbReference type="ChEBI" id="CHEBI:456216"/>
        <dbReference type="EC" id="5.6.2.4"/>
    </reaction>
</comment>
<evidence type="ECO:0000256" key="7">
    <source>
        <dbReference type="ARBA" id="ARBA00022833"/>
    </source>
</evidence>
<dbReference type="NCBIfam" id="NF004067">
    <property type="entry name" value="PRK05580.1-4"/>
    <property type="match status" value="1"/>
</dbReference>
<evidence type="ECO:0000313" key="14">
    <source>
        <dbReference type="EMBL" id="EIJ44165.1"/>
    </source>
</evidence>
<evidence type="ECO:0000256" key="6">
    <source>
        <dbReference type="ARBA" id="ARBA00022806"/>
    </source>
</evidence>
<dbReference type="CDD" id="cd18804">
    <property type="entry name" value="SF2_C_priA"/>
    <property type="match status" value="1"/>
</dbReference>
<dbReference type="SMART" id="SM00490">
    <property type="entry name" value="HELICc"/>
    <property type="match status" value="1"/>
</dbReference>
<dbReference type="Gene3D" id="3.40.50.300">
    <property type="entry name" value="P-loop containing nucleotide triphosphate hydrolases"/>
    <property type="match status" value="2"/>
</dbReference>
<dbReference type="Pfam" id="PF18319">
    <property type="entry name" value="Zn_ribbon_PriA"/>
    <property type="match status" value="1"/>
</dbReference>
<dbReference type="InterPro" id="IPR001650">
    <property type="entry name" value="Helicase_C-like"/>
</dbReference>
<evidence type="ECO:0000313" key="15">
    <source>
        <dbReference type="Proteomes" id="UP000005744"/>
    </source>
</evidence>
<comment type="function">
    <text evidence="12">Initiates the restart of stalled replication forks, which reloads the replicative helicase on sites other than the origin of replication. Recognizes and binds to abandoned replication forks and remodels them to uncover a helicase loading site. Promotes assembly of the primosome at these replication forks.</text>
</comment>
<dbReference type="NCBIfam" id="TIGR00595">
    <property type="entry name" value="priA"/>
    <property type="match status" value="1"/>
</dbReference>
<keyword evidence="1 12" id="KW-0639">Primosome</keyword>
<evidence type="ECO:0000256" key="1">
    <source>
        <dbReference type="ARBA" id="ARBA00022515"/>
    </source>
</evidence>
<name>I3CKM2_9GAMM</name>
<dbReference type="InterPro" id="IPR027417">
    <property type="entry name" value="P-loop_NTPase"/>
</dbReference>
<dbReference type="SUPFAM" id="SSF52540">
    <property type="entry name" value="P-loop containing nucleoside triphosphate hydrolases"/>
    <property type="match status" value="2"/>
</dbReference>
<feature type="binding site" evidence="12">
    <location>
        <position position="449"/>
    </location>
    <ligand>
        <name>Zn(2+)</name>
        <dbReference type="ChEBI" id="CHEBI:29105"/>
        <label>2</label>
    </ligand>
</feature>
<accession>I3CKM2</accession>
<keyword evidence="7 12" id="KW-0862">Zinc</keyword>
<keyword evidence="9 12" id="KW-0238">DNA-binding</keyword>
<dbReference type="InterPro" id="IPR041236">
    <property type="entry name" value="PriA_C"/>
</dbReference>
<dbReference type="GO" id="GO:0006302">
    <property type="term" value="P:double-strand break repair"/>
    <property type="evidence" value="ECO:0007669"/>
    <property type="project" value="InterPro"/>
</dbReference>
<feature type="binding site" evidence="12">
    <location>
        <position position="443"/>
    </location>
    <ligand>
        <name>Zn(2+)</name>
        <dbReference type="ChEBI" id="CHEBI:29105"/>
        <label>1</label>
    </ligand>
</feature>
<feature type="binding site" evidence="12">
    <location>
        <position position="440"/>
    </location>
    <ligand>
        <name>Zn(2+)</name>
        <dbReference type="ChEBI" id="CHEBI:29105"/>
        <label>1</label>
    </ligand>
</feature>
<dbReference type="HAMAP" id="MF_00983">
    <property type="entry name" value="PriA"/>
    <property type="match status" value="1"/>
</dbReference>
<evidence type="ECO:0000256" key="9">
    <source>
        <dbReference type="ARBA" id="ARBA00023125"/>
    </source>
</evidence>
<comment type="subunit">
    <text evidence="12">Component of the replication restart primosome.</text>
</comment>
<keyword evidence="10 12" id="KW-0413">Isomerase</keyword>
<keyword evidence="5 12" id="KW-0378">Hydrolase</keyword>
<comment type="cofactor">
    <cofactor evidence="12">
        <name>Zn(2+)</name>
        <dbReference type="ChEBI" id="CHEBI:29105"/>
    </cofactor>
    <text evidence="12">Binds 2 zinc ions per subunit.</text>
</comment>
<evidence type="ECO:0000256" key="2">
    <source>
        <dbReference type="ARBA" id="ARBA00022705"/>
    </source>
</evidence>
<keyword evidence="6 12" id="KW-0347">Helicase</keyword>
<dbReference type="FunFam" id="3.40.50.300:FF:000489">
    <property type="entry name" value="Primosome assembly protein PriA"/>
    <property type="match status" value="1"/>
</dbReference>
<keyword evidence="8 12" id="KW-0067">ATP-binding</keyword>
<feature type="binding site" evidence="12">
    <location>
        <position position="483"/>
    </location>
    <ligand>
        <name>Zn(2+)</name>
        <dbReference type="ChEBI" id="CHEBI:29105"/>
        <label>1</label>
    </ligand>
</feature>
<sequence length="734" mass="83069">MSNPPILRLALPTPLQSLFDYLAPADWHITEQHIGTRIQVPFRKQVLMGILLEVAESSNIPAQKLKTALNLLDNTPVLNPADLQLIHWASRYYHYPLGQVIASVLPTLLNAGHPTRLDSPPSEYWCITPKGQFIDPTDLPRQSHRQAYLLSLLQENPQGLSETTLALDFPNPRKTLQALQKRGWVNQQTVMRDADSLSPPLPLNPAQAHAVTQISQHLDQFYPCLLDGVTGSGKTEVYLQLIQQVIQQGKQALVLVPEINLTPQMLGRFEQRFNVPIAVLHSRLSPKERLYSWLQARAGTAPIVIGTRSAVWTPLPQLGIVIVDEEHDPSYKQQEGFCYSARDVAMMRAQYAKVPILLGSATPSLDSLYNAQQQRYQHLILPERAGIAVHPSIHLVDMRTQPRQQILSTALQHYIRAHLAKQQQILLFINRRGYAPTLLCLNCQWTAHCQHCDARLTYHEASRYLRCHHCGIIQAAPKQCPDCQSNNLQLLGQGTERVEEQLQQLFPEARILRIDSDSTRRKQAMFDMLEQIHRGEVDILVGTQMLAKGHHFPNVTLVGIINIDGGLFSVDFRGTERMAQLFIQVAGRAGRAENAGEVVIQTYQPTHELLNCLISKGYHAFADIVLKERQQTDYPPYTRLILLRADSKTTRLALDFLRTVKDYAQQLNITGVELWGPAPAPMEKRANYYRAHLLLQAQQRSTLHYLVEQLQNVLPSLATKDIRWGIDVDPLDLY</sequence>
<dbReference type="InterPro" id="IPR011545">
    <property type="entry name" value="DEAD/DEAH_box_helicase_dom"/>
</dbReference>
<dbReference type="AlphaFoldDB" id="I3CKM2"/>
<dbReference type="Pfam" id="PF00271">
    <property type="entry name" value="Helicase_C"/>
    <property type="match status" value="1"/>
</dbReference>
<keyword evidence="4 12" id="KW-0547">Nucleotide-binding</keyword>
<dbReference type="CDD" id="cd17929">
    <property type="entry name" value="DEXHc_priA"/>
    <property type="match status" value="1"/>
</dbReference>
<dbReference type="InterPro" id="IPR005259">
    <property type="entry name" value="PriA"/>
</dbReference>
<comment type="similarity">
    <text evidence="12">Belongs to the helicase family. PriA subfamily.</text>
</comment>
<comment type="catalytic activity">
    <reaction evidence="12">
        <text>Couples ATP hydrolysis with the unwinding of duplex DNA by translocating in the 3'-5' direction.</text>
        <dbReference type="EC" id="5.6.2.4"/>
    </reaction>
</comment>
<dbReference type="EC" id="5.6.2.4" evidence="12"/>
<dbReference type="FunFam" id="3.40.1440.60:FF:000001">
    <property type="entry name" value="Primosomal protein N"/>
    <property type="match status" value="1"/>
</dbReference>
<evidence type="ECO:0000256" key="11">
    <source>
        <dbReference type="ARBA" id="ARBA00048988"/>
    </source>
</evidence>
<dbReference type="InterPro" id="IPR040498">
    <property type="entry name" value="PriA_CRR"/>
</dbReference>
<dbReference type="Proteomes" id="UP000005744">
    <property type="component" value="Unassembled WGS sequence"/>
</dbReference>
<dbReference type="GO" id="GO:0008270">
    <property type="term" value="F:zinc ion binding"/>
    <property type="evidence" value="ECO:0007669"/>
    <property type="project" value="UniProtKB-UniRule"/>
</dbReference>
<dbReference type="PROSITE" id="PS51192">
    <property type="entry name" value="HELICASE_ATP_BIND_1"/>
    <property type="match status" value="1"/>
</dbReference>
<feature type="binding site" evidence="12">
    <location>
        <position position="452"/>
    </location>
    <ligand>
        <name>Zn(2+)</name>
        <dbReference type="ChEBI" id="CHEBI:29105"/>
        <label>2</label>
    </ligand>
</feature>
<evidence type="ECO:0000256" key="10">
    <source>
        <dbReference type="ARBA" id="ARBA00023235"/>
    </source>
</evidence>
<dbReference type="Pfam" id="PF17764">
    <property type="entry name" value="PriA_3primeBD"/>
    <property type="match status" value="1"/>
</dbReference>
<evidence type="ECO:0000256" key="4">
    <source>
        <dbReference type="ARBA" id="ARBA00022741"/>
    </source>
</evidence>
<dbReference type="GO" id="GO:0005524">
    <property type="term" value="F:ATP binding"/>
    <property type="evidence" value="ECO:0007669"/>
    <property type="project" value="UniProtKB-UniRule"/>
</dbReference>
<dbReference type="SMART" id="SM00487">
    <property type="entry name" value="DEXDc"/>
    <property type="match status" value="1"/>
</dbReference>
<proteinExistence type="inferred from homology"/>
<reference evidence="14 15" key="1">
    <citation type="submission" date="2011-11" db="EMBL/GenBank/DDBJ databases">
        <title>Improved High-Quality Draft sequence of Beggiatoa alba B18lD.</title>
        <authorList>
            <consortium name="US DOE Joint Genome Institute"/>
            <person name="Lucas S."/>
            <person name="Han J."/>
            <person name="Lapidus A."/>
            <person name="Cheng J.-F."/>
            <person name="Goodwin L."/>
            <person name="Pitluck S."/>
            <person name="Peters L."/>
            <person name="Mikhailova N."/>
            <person name="Held B."/>
            <person name="Detter J.C."/>
            <person name="Han C."/>
            <person name="Tapia R."/>
            <person name="Land M."/>
            <person name="Hauser L."/>
            <person name="Kyrpides N."/>
            <person name="Ivanova N."/>
            <person name="Pagani I."/>
            <person name="Samuel K."/>
            <person name="Teske A."/>
            <person name="Mueller J."/>
            <person name="Woyke T."/>
        </authorList>
    </citation>
    <scope>NUCLEOTIDE SEQUENCE [LARGE SCALE GENOMIC DNA]</scope>
    <source>
        <strain evidence="14 15">B18LD</strain>
    </source>
</reference>
<keyword evidence="3 12" id="KW-0479">Metal-binding</keyword>
<dbReference type="GO" id="GO:0003677">
    <property type="term" value="F:DNA binding"/>
    <property type="evidence" value="ECO:0007669"/>
    <property type="project" value="UniProtKB-UniRule"/>
</dbReference>
<evidence type="ECO:0000259" key="13">
    <source>
        <dbReference type="PROSITE" id="PS51192"/>
    </source>
</evidence>
<evidence type="ECO:0000256" key="3">
    <source>
        <dbReference type="ARBA" id="ARBA00022723"/>
    </source>
</evidence>
<evidence type="ECO:0000256" key="12">
    <source>
        <dbReference type="HAMAP-Rule" id="MF_00983"/>
    </source>
</evidence>
<dbReference type="PANTHER" id="PTHR30580:SF0">
    <property type="entry name" value="PRIMOSOMAL PROTEIN N"/>
    <property type="match status" value="1"/>
</dbReference>
<dbReference type="GO" id="GO:0006270">
    <property type="term" value="P:DNA replication initiation"/>
    <property type="evidence" value="ECO:0007669"/>
    <property type="project" value="TreeGrafter"/>
</dbReference>
<dbReference type="GO" id="GO:0043138">
    <property type="term" value="F:3'-5' DNA helicase activity"/>
    <property type="evidence" value="ECO:0007669"/>
    <property type="project" value="UniProtKB-EC"/>
</dbReference>
<dbReference type="STRING" id="395493.BegalDRAFT_3347"/>
<feature type="binding site" evidence="12">
    <location>
        <position position="470"/>
    </location>
    <ligand>
        <name>Zn(2+)</name>
        <dbReference type="ChEBI" id="CHEBI:29105"/>
        <label>2</label>
    </ligand>
</feature>
<dbReference type="Pfam" id="PF18074">
    <property type="entry name" value="PriA_C"/>
    <property type="match status" value="1"/>
</dbReference>
<dbReference type="EMBL" id="JH600070">
    <property type="protein sequence ID" value="EIJ44165.1"/>
    <property type="molecule type" value="Genomic_DNA"/>
</dbReference>
<feature type="binding site" evidence="12">
    <location>
        <position position="467"/>
    </location>
    <ligand>
        <name>Zn(2+)</name>
        <dbReference type="ChEBI" id="CHEBI:29105"/>
        <label>2</label>
    </ligand>
</feature>
<dbReference type="Pfam" id="PF00270">
    <property type="entry name" value="DEAD"/>
    <property type="match status" value="1"/>
</dbReference>
<dbReference type="InterPro" id="IPR042115">
    <property type="entry name" value="PriA_3primeBD_sf"/>
</dbReference>
<protein>
    <recommendedName>
        <fullName evidence="12">Replication restart protein PriA</fullName>
    </recommendedName>
    <alternativeName>
        <fullName evidence="12">ATP-dependent DNA helicase PriA</fullName>
        <ecNumber evidence="12">5.6.2.4</ecNumber>
    </alternativeName>
    <alternativeName>
        <fullName evidence="12">DNA 3'-5' helicase PriA</fullName>
    </alternativeName>
</protein>
<dbReference type="PANTHER" id="PTHR30580">
    <property type="entry name" value="PRIMOSOMAL PROTEIN N"/>
    <property type="match status" value="1"/>
</dbReference>
<dbReference type="HOGENOM" id="CLU_013353_3_1_6"/>
<feature type="domain" description="Helicase ATP-binding" evidence="13">
    <location>
        <begin position="215"/>
        <end position="381"/>
    </location>
</feature>
<dbReference type="GO" id="GO:0006269">
    <property type="term" value="P:DNA replication, synthesis of primer"/>
    <property type="evidence" value="ECO:0007669"/>
    <property type="project" value="UniProtKB-KW"/>
</dbReference>
<dbReference type="GO" id="GO:0016887">
    <property type="term" value="F:ATP hydrolysis activity"/>
    <property type="evidence" value="ECO:0007669"/>
    <property type="project" value="RHEA"/>
</dbReference>
<dbReference type="RefSeq" id="WP_002691991.1">
    <property type="nucleotide sequence ID" value="NZ_JH600070.1"/>
</dbReference>
<dbReference type="InterPro" id="IPR041222">
    <property type="entry name" value="PriA_3primeBD"/>
</dbReference>
<evidence type="ECO:0000256" key="5">
    <source>
        <dbReference type="ARBA" id="ARBA00022801"/>
    </source>
</evidence>
<keyword evidence="15" id="KW-1185">Reference proteome</keyword>
<dbReference type="eggNOG" id="COG1198">
    <property type="taxonomic scope" value="Bacteria"/>
</dbReference>
<keyword evidence="2 12" id="KW-0235">DNA replication</keyword>
<organism evidence="14 15">
    <name type="scientific">Beggiatoa alba B18LD</name>
    <dbReference type="NCBI Taxonomy" id="395493"/>
    <lineage>
        <taxon>Bacteria</taxon>
        <taxon>Pseudomonadati</taxon>
        <taxon>Pseudomonadota</taxon>
        <taxon>Gammaproteobacteria</taxon>
        <taxon>Thiotrichales</taxon>
        <taxon>Thiotrichaceae</taxon>
        <taxon>Beggiatoa</taxon>
    </lineage>
</organism>